<evidence type="ECO:0000313" key="1">
    <source>
        <dbReference type="EMBL" id="CAF2971105.1"/>
    </source>
</evidence>
<sequence>MKNKPFPLNIKQEHLNRCKVVLNDLKLAPTGGTIIFSDEKTNTMDPVFNRQKDCFISFGNNDQISSLSDESWPNSLLLNLIWFLMGYRLTAANYVGRIKSHLIPWID</sequence>
<evidence type="ECO:0000313" key="2">
    <source>
        <dbReference type="Proteomes" id="UP000675881"/>
    </source>
</evidence>
<keyword evidence="2" id="KW-1185">Reference proteome</keyword>
<proteinExistence type="predicted"/>
<accession>A0A7R8HA54</accession>
<dbReference type="Proteomes" id="UP000675881">
    <property type="component" value="Chromosome 6"/>
</dbReference>
<gene>
    <name evidence="1" type="ORF">LSAA_12211</name>
</gene>
<organism evidence="1 2">
    <name type="scientific">Lepeophtheirus salmonis</name>
    <name type="common">Salmon louse</name>
    <name type="synonym">Caligus salmonis</name>
    <dbReference type="NCBI Taxonomy" id="72036"/>
    <lineage>
        <taxon>Eukaryota</taxon>
        <taxon>Metazoa</taxon>
        <taxon>Ecdysozoa</taxon>
        <taxon>Arthropoda</taxon>
        <taxon>Crustacea</taxon>
        <taxon>Multicrustacea</taxon>
        <taxon>Hexanauplia</taxon>
        <taxon>Copepoda</taxon>
        <taxon>Siphonostomatoida</taxon>
        <taxon>Caligidae</taxon>
        <taxon>Lepeophtheirus</taxon>
    </lineage>
</organism>
<name>A0A7R8HA54_LEPSM</name>
<reference evidence="1" key="1">
    <citation type="submission" date="2021-02" db="EMBL/GenBank/DDBJ databases">
        <authorList>
            <person name="Bekaert M."/>
        </authorList>
    </citation>
    <scope>NUCLEOTIDE SEQUENCE</scope>
    <source>
        <strain evidence="1">IoA-00</strain>
    </source>
</reference>
<dbReference type="EMBL" id="HG994585">
    <property type="protein sequence ID" value="CAF2971105.1"/>
    <property type="molecule type" value="Genomic_DNA"/>
</dbReference>
<dbReference type="AlphaFoldDB" id="A0A7R8HA54"/>
<protein>
    <submittedName>
        <fullName evidence="1">(salmon louse) hypothetical protein</fullName>
    </submittedName>
</protein>